<protein>
    <submittedName>
        <fullName evidence="7">Signal peptide peptidase SppA</fullName>
    </submittedName>
</protein>
<keyword evidence="5" id="KW-0472">Membrane</keyword>
<accession>A0ABS6BFS5</accession>
<evidence type="ECO:0000256" key="5">
    <source>
        <dbReference type="SAM" id="Phobius"/>
    </source>
</evidence>
<keyword evidence="3" id="KW-0378">Hydrolase</keyword>
<comment type="caution">
    <text evidence="7">The sequence shown here is derived from an EMBL/GenBank/DDBJ whole genome shotgun (WGS) entry which is preliminary data.</text>
</comment>
<dbReference type="EMBL" id="JAHKRT010000002">
    <property type="protein sequence ID" value="MBU3077145.1"/>
    <property type="molecule type" value="Genomic_DNA"/>
</dbReference>
<keyword evidence="2" id="KW-0645">Protease</keyword>
<dbReference type="RefSeq" id="WP_216320848.1">
    <property type="nucleotide sequence ID" value="NZ_JAHKRT010000002.1"/>
</dbReference>
<dbReference type="InterPro" id="IPR047272">
    <property type="entry name" value="S49_SppA_C"/>
</dbReference>
<dbReference type="Proteomes" id="UP000776276">
    <property type="component" value="Unassembled WGS sequence"/>
</dbReference>
<evidence type="ECO:0000256" key="4">
    <source>
        <dbReference type="ARBA" id="ARBA00022825"/>
    </source>
</evidence>
<keyword evidence="5" id="KW-1133">Transmembrane helix</keyword>
<feature type="transmembrane region" description="Helical" evidence="5">
    <location>
        <begin position="12"/>
        <end position="34"/>
    </location>
</feature>
<evidence type="ECO:0000313" key="7">
    <source>
        <dbReference type="EMBL" id="MBU3077145.1"/>
    </source>
</evidence>
<dbReference type="InterPro" id="IPR004634">
    <property type="entry name" value="Pept_S49_pIV"/>
</dbReference>
<evidence type="ECO:0000256" key="3">
    <source>
        <dbReference type="ARBA" id="ARBA00022801"/>
    </source>
</evidence>
<evidence type="ECO:0000256" key="2">
    <source>
        <dbReference type="ARBA" id="ARBA00022670"/>
    </source>
</evidence>
<dbReference type="CDD" id="cd07018">
    <property type="entry name" value="S49_SppA_67K_type"/>
    <property type="match status" value="1"/>
</dbReference>
<dbReference type="CDD" id="cd07023">
    <property type="entry name" value="S49_Sppa_N_C"/>
    <property type="match status" value="1"/>
</dbReference>
<sequence length="627" mass="65270">MRLLKGIWRFLVGVKDALVLIAMILFFTTLYAVLSARQQTNVASAGALLLDFSGSLVEQPAEAEPLDLISRAGAPRVSEYRLRDVVRAIRASARDANIKAVVLDLDGFNGGGQAAVASAGAALDEVRRAGKPVFAYATGYGDDSYQLAAHASEVWINPLGAVLLTGPGGSHLYYKGLLDKLGIEARVYKVGQFKSAVEPYIRNDQSPEARAANQALADALWSEWRGEVMRARPTAKLAAYLAAAARGEMPGANFAEAARAAGLADKVGDRGEFARRVAEVAGAPAAGGGAEFATVSLGRYIAQTQPGTAGDAIGVVTVAGDIVDGKAPPGTAGGETISRLLRDALATNRLKALVVRIDSPGGSVTASEQIRSAVLEAKRRGLPVVVSMGSVTASGGYWVASAGDMIFAEPSTITGSIGVFAILPTFRATLAKLGLSADGVKTTPLSGEPDVLRGPSPEVDKLLQAGVDQIYARFTGIVAASRHLPVKRVDEIAQGRVWAGGIARQIGLVDRFGGLDDAIAEAARRAKLDPGAVHPVFIEREPSYARRLLADMIGRSDDDASASASDPFAHVVVRPDVLLGRALGEARRVLAGPTIQVRCLECGTPAPAPSLRADGLATLLLARLGPG</sequence>
<keyword evidence="4" id="KW-0720">Serine protease</keyword>
<reference evidence="7 8" key="1">
    <citation type="submission" date="2021-06" db="EMBL/GenBank/DDBJ databases">
        <title>Sphingomonas sp. XMGL2, whole genome shotgun sequencing project.</title>
        <authorList>
            <person name="Zhao G."/>
            <person name="Shen L."/>
        </authorList>
    </citation>
    <scope>NUCLEOTIDE SEQUENCE [LARGE SCALE GENOMIC DNA]</scope>
    <source>
        <strain evidence="7 8">XMGL2</strain>
    </source>
</reference>
<dbReference type="InterPro" id="IPR002142">
    <property type="entry name" value="Peptidase_S49"/>
</dbReference>
<dbReference type="InterPro" id="IPR047217">
    <property type="entry name" value="S49_SppA_67K_type_N"/>
</dbReference>
<name>A0ABS6BFS5_9SPHN</name>
<proteinExistence type="inferred from homology"/>
<dbReference type="NCBIfam" id="TIGR00705">
    <property type="entry name" value="SppA_67K"/>
    <property type="match status" value="1"/>
</dbReference>
<organism evidence="7 8">
    <name type="scientific">Sphingomonas quercus</name>
    <dbReference type="NCBI Taxonomy" id="2842451"/>
    <lineage>
        <taxon>Bacteria</taxon>
        <taxon>Pseudomonadati</taxon>
        <taxon>Pseudomonadota</taxon>
        <taxon>Alphaproteobacteria</taxon>
        <taxon>Sphingomonadales</taxon>
        <taxon>Sphingomonadaceae</taxon>
        <taxon>Sphingomonas</taxon>
    </lineage>
</organism>
<dbReference type="Pfam" id="PF01343">
    <property type="entry name" value="Peptidase_S49"/>
    <property type="match status" value="2"/>
</dbReference>
<gene>
    <name evidence="7" type="primary">sppA</name>
    <name evidence="7" type="ORF">KOF26_04630</name>
</gene>
<evidence type="ECO:0000313" key="8">
    <source>
        <dbReference type="Proteomes" id="UP000776276"/>
    </source>
</evidence>
<comment type="similarity">
    <text evidence="1">Belongs to the peptidase S49 family.</text>
</comment>
<dbReference type="PIRSF" id="PIRSF001217">
    <property type="entry name" value="Protease_4_SppA"/>
    <property type="match status" value="1"/>
</dbReference>
<evidence type="ECO:0000256" key="1">
    <source>
        <dbReference type="ARBA" id="ARBA00008683"/>
    </source>
</evidence>
<keyword evidence="8" id="KW-1185">Reference proteome</keyword>
<evidence type="ECO:0000259" key="6">
    <source>
        <dbReference type="Pfam" id="PF01343"/>
    </source>
</evidence>
<dbReference type="PANTHER" id="PTHR33209">
    <property type="entry name" value="PROTEASE 4"/>
    <property type="match status" value="1"/>
</dbReference>
<feature type="domain" description="Peptidase S49" evidence="6">
    <location>
        <begin position="127"/>
        <end position="280"/>
    </location>
</feature>
<feature type="domain" description="Peptidase S49" evidence="6">
    <location>
        <begin position="377"/>
        <end position="528"/>
    </location>
</feature>
<keyword evidence="5" id="KW-0812">Transmembrane</keyword>
<dbReference type="PANTHER" id="PTHR33209:SF1">
    <property type="entry name" value="PEPTIDASE S49 DOMAIN-CONTAINING PROTEIN"/>
    <property type="match status" value="1"/>
</dbReference>